<evidence type="ECO:0000256" key="1">
    <source>
        <dbReference type="SAM" id="MobiDB-lite"/>
    </source>
</evidence>
<sequence length="369" mass="39035">MQVKLSGFETQKDPIQNYCKLGCGILSSSGLAAFLIGLGTASASAEITPFQIQSTGTISGTIQLPSFNPNFNNRVTRVDTDSTGTYNRNIGSNSNPNYVPVYKSDYVKVQTRTDGSLHYFVDFKGIPVVAFDGILNSPVLSGGELTPYTYQGKLPGTKYQGVVQDEFGLTKAFYTGIVTDPKTGQQYEGTFQVSGQGPRYSDRNGGESPTVFDFKSDIPGKPTVTSYKMTNSPLVRLTINVPADAKLVTPPTTGGGSSTPPTSPTSPTSPTPPAPPISPPSPSLPITTSPSPHLPITTTTSPSPHLPTTTTTSPTPTPDIEFSSGNSIAVNSPVFNSASMCVQNSENCRTKVTLTPKKAIGPRSRVLLR</sequence>
<dbReference type="EMBL" id="MRCA01000011">
    <property type="protein sequence ID" value="OKH12473.1"/>
    <property type="molecule type" value="Genomic_DNA"/>
</dbReference>
<evidence type="ECO:0000313" key="3">
    <source>
        <dbReference type="Proteomes" id="UP000186391"/>
    </source>
</evidence>
<accession>A0A1U7GWB1</accession>
<keyword evidence="3" id="KW-1185">Reference proteome</keyword>
<dbReference type="RefSeq" id="WP_073556518.1">
    <property type="nucleotide sequence ID" value="NZ_MRCA01000011.1"/>
</dbReference>
<evidence type="ECO:0000313" key="2">
    <source>
        <dbReference type="EMBL" id="OKH12473.1"/>
    </source>
</evidence>
<organism evidence="2 3">
    <name type="scientific">Fischerella major NIES-592</name>
    <dbReference type="NCBI Taxonomy" id="210994"/>
    <lineage>
        <taxon>Bacteria</taxon>
        <taxon>Bacillati</taxon>
        <taxon>Cyanobacteriota</taxon>
        <taxon>Cyanophyceae</taxon>
        <taxon>Nostocales</taxon>
        <taxon>Hapalosiphonaceae</taxon>
        <taxon>Fischerella</taxon>
    </lineage>
</organism>
<comment type="caution">
    <text evidence="2">The sequence shown here is derived from an EMBL/GenBank/DDBJ whole genome shotgun (WGS) entry which is preliminary data.</text>
</comment>
<gene>
    <name evidence="2" type="ORF">NIES592_18225</name>
</gene>
<proteinExistence type="predicted"/>
<reference evidence="2 3" key="1">
    <citation type="submission" date="2016-11" db="EMBL/GenBank/DDBJ databases">
        <title>Draft Genome Sequences of Nine Cyanobacterial Strains from Diverse Habitats.</title>
        <authorList>
            <person name="Zhu T."/>
            <person name="Hou S."/>
            <person name="Lu X."/>
            <person name="Hess W.R."/>
        </authorList>
    </citation>
    <scope>NUCLEOTIDE SEQUENCE [LARGE SCALE GENOMIC DNA]</scope>
    <source>
        <strain evidence="2 3">NIES-592</strain>
    </source>
</reference>
<feature type="compositionally biased region" description="Pro residues" evidence="1">
    <location>
        <begin position="261"/>
        <end position="283"/>
    </location>
</feature>
<protein>
    <submittedName>
        <fullName evidence="2">Uncharacterized protein</fullName>
    </submittedName>
</protein>
<dbReference type="Proteomes" id="UP000186391">
    <property type="component" value="Unassembled WGS sequence"/>
</dbReference>
<name>A0A1U7GWB1_9CYAN</name>
<feature type="compositionally biased region" description="Low complexity" evidence="1">
    <location>
        <begin position="284"/>
        <end position="314"/>
    </location>
</feature>
<feature type="region of interest" description="Disordered" evidence="1">
    <location>
        <begin position="246"/>
        <end position="325"/>
    </location>
</feature>
<dbReference type="AlphaFoldDB" id="A0A1U7GWB1"/>
<feature type="region of interest" description="Disordered" evidence="1">
    <location>
        <begin position="194"/>
        <end position="217"/>
    </location>
</feature>